<keyword evidence="3" id="KW-1185">Reference proteome</keyword>
<organism evidence="2 3">
    <name type="scientific">Pristionchus mayeri</name>
    <dbReference type="NCBI Taxonomy" id="1317129"/>
    <lineage>
        <taxon>Eukaryota</taxon>
        <taxon>Metazoa</taxon>
        <taxon>Ecdysozoa</taxon>
        <taxon>Nematoda</taxon>
        <taxon>Chromadorea</taxon>
        <taxon>Rhabditida</taxon>
        <taxon>Rhabditina</taxon>
        <taxon>Diplogasteromorpha</taxon>
        <taxon>Diplogasteroidea</taxon>
        <taxon>Neodiplogasteridae</taxon>
        <taxon>Pristionchus</taxon>
    </lineage>
</organism>
<dbReference type="EMBL" id="BTRK01000006">
    <property type="protein sequence ID" value="GMR56665.1"/>
    <property type="molecule type" value="Genomic_DNA"/>
</dbReference>
<evidence type="ECO:0000313" key="3">
    <source>
        <dbReference type="Proteomes" id="UP001328107"/>
    </source>
</evidence>
<feature type="non-terminal residue" evidence="2">
    <location>
        <position position="126"/>
    </location>
</feature>
<sequence length="126" mass="13999">MSSILSTIKVLKESFYSLSCDADGVTECFVNERKTEPKDELIDSPSNDHQQFNTDLIGDGIAYKDEPLQEEEGDLMTDNLIENGGIETEMVDNGANKDSSTVGVVEKRRRSSRKVSQNVKYTESGE</sequence>
<dbReference type="AlphaFoldDB" id="A0AAN5D6R0"/>
<protein>
    <submittedName>
        <fullName evidence="2">Uncharacterized protein</fullName>
    </submittedName>
</protein>
<accession>A0AAN5D6R0</accession>
<feature type="region of interest" description="Disordered" evidence="1">
    <location>
        <begin position="87"/>
        <end position="126"/>
    </location>
</feature>
<gene>
    <name evidence="2" type="ORF">PMAYCL1PPCAC_26860</name>
</gene>
<reference evidence="3" key="1">
    <citation type="submission" date="2022-10" db="EMBL/GenBank/DDBJ databases">
        <title>Genome assembly of Pristionchus species.</title>
        <authorList>
            <person name="Yoshida K."/>
            <person name="Sommer R.J."/>
        </authorList>
    </citation>
    <scope>NUCLEOTIDE SEQUENCE [LARGE SCALE GENOMIC DNA]</scope>
    <source>
        <strain evidence="3">RS5460</strain>
    </source>
</reference>
<name>A0AAN5D6R0_9BILA</name>
<dbReference type="Proteomes" id="UP001328107">
    <property type="component" value="Unassembled WGS sequence"/>
</dbReference>
<evidence type="ECO:0000256" key="1">
    <source>
        <dbReference type="SAM" id="MobiDB-lite"/>
    </source>
</evidence>
<comment type="caution">
    <text evidence="2">The sequence shown here is derived from an EMBL/GenBank/DDBJ whole genome shotgun (WGS) entry which is preliminary data.</text>
</comment>
<evidence type="ECO:0000313" key="2">
    <source>
        <dbReference type="EMBL" id="GMR56665.1"/>
    </source>
</evidence>
<proteinExistence type="predicted"/>